<feature type="region of interest" description="Disordered" evidence="7">
    <location>
        <begin position="1"/>
        <end position="48"/>
    </location>
</feature>
<dbReference type="InterPro" id="IPR035983">
    <property type="entry name" value="Hect_E3_ubiquitin_ligase"/>
</dbReference>
<dbReference type="Gene3D" id="3.30.2410.10">
    <property type="entry name" value="Hect, E3 ligase catalytic domain"/>
    <property type="match status" value="1"/>
</dbReference>
<feature type="compositionally biased region" description="Acidic residues" evidence="7">
    <location>
        <begin position="8"/>
        <end position="31"/>
    </location>
</feature>
<evidence type="ECO:0000259" key="8">
    <source>
        <dbReference type="PROSITE" id="PS50237"/>
    </source>
</evidence>
<name>A0A0C3QG76_9AGAM</name>
<feature type="region of interest" description="Disordered" evidence="7">
    <location>
        <begin position="124"/>
        <end position="148"/>
    </location>
</feature>
<feature type="region of interest" description="Disordered" evidence="7">
    <location>
        <begin position="472"/>
        <end position="542"/>
    </location>
</feature>
<dbReference type="GO" id="GO:0016607">
    <property type="term" value="C:nuclear speck"/>
    <property type="evidence" value="ECO:0007669"/>
    <property type="project" value="TreeGrafter"/>
</dbReference>
<dbReference type="InterPro" id="IPR016024">
    <property type="entry name" value="ARM-type_fold"/>
</dbReference>
<dbReference type="Gene3D" id="1.25.10.10">
    <property type="entry name" value="Leucine-rich Repeat Variant"/>
    <property type="match status" value="1"/>
</dbReference>
<keyword evidence="4" id="KW-0808">Transferase</keyword>
<dbReference type="SUPFAM" id="SSF48371">
    <property type="entry name" value="ARM repeat"/>
    <property type="match status" value="1"/>
</dbReference>
<evidence type="ECO:0000313" key="10">
    <source>
        <dbReference type="Proteomes" id="UP000054248"/>
    </source>
</evidence>
<dbReference type="PANTHER" id="PTHR45670">
    <property type="entry name" value="E3 UBIQUITIN-PROTEIN LIGASE TRIP12"/>
    <property type="match status" value="1"/>
</dbReference>
<accession>A0A0C3QG76</accession>
<keyword evidence="10" id="KW-1185">Reference proteome</keyword>
<reference evidence="10" key="2">
    <citation type="submission" date="2015-01" db="EMBL/GenBank/DDBJ databases">
        <title>Evolutionary Origins and Diversification of the Mycorrhizal Mutualists.</title>
        <authorList>
            <consortium name="DOE Joint Genome Institute"/>
            <consortium name="Mycorrhizal Genomics Consortium"/>
            <person name="Kohler A."/>
            <person name="Kuo A."/>
            <person name="Nagy L.G."/>
            <person name="Floudas D."/>
            <person name="Copeland A."/>
            <person name="Barry K.W."/>
            <person name="Cichocki N."/>
            <person name="Veneault-Fourrey C."/>
            <person name="LaButti K."/>
            <person name="Lindquist E.A."/>
            <person name="Lipzen A."/>
            <person name="Lundell T."/>
            <person name="Morin E."/>
            <person name="Murat C."/>
            <person name="Riley R."/>
            <person name="Ohm R."/>
            <person name="Sun H."/>
            <person name="Tunlid A."/>
            <person name="Henrissat B."/>
            <person name="Grigoriev I.V."/>
            <person name="Hibbett D.S."/>
            <person name="Martin F."/>
        </authorList>
    </citation>
    <scope>NUCLEOTIDE SEQUENCE [LARGE SCALE GENOMIC DNA]</scope>
    <source>
        <strain evidence="10">MUT 4182</strain>
    </source>
</reference>
<dbReference type="GO" id="GO:0043161">
    <property type="term" value="P:proteasome-mediated ubiquitin-dependent protein catabolic process"/>
    <property type="evidence" value="ECO:0007669"/>
    <property type="project" value="TreeGrafter"/>
</dbReference>
<feature type="compositionally biased region" description="Low complexity" evidence="7">
    <location>
        <begin position="511"/>
        <end position="525"/>
    </location>
</feature>
<dbReference type="HOGENOM" id="CLU_000366_1_1_1"/>
<dbReference type="InterPro" id="IPR057948">
    <property type="entry name" value="TPR_TRIP12_N"/>
</dbReference>
<comment type="similarity">
    <text evidence="2">Belongs to the UPL family. K-HECT subfamily.</text>
</comment>
<dbReference type="STRING" id="1051891.A0A0C3QG76"/>
<dbReference type="EC" id="2.3.2.26" evidence="3"/>
<feature type="compositionally biased region" description="Gly residues" evidence="7">
    <location>
        <begin position="400"/>
        <end position="409"/>
    </location>
</feature>
<feature type="compositionally biased region" description="Low complexity" evidence="7">
    <location>
        <begin position="1160"/>
        <end position="1179"/>
    </location>
</feature>
<dbReference type="FunFam" id="3.30.2410.10:FF:000005">
    <property type="entry name" value="E3 ubiquitin-protein ligase TRIP12 isoform X1"/>
    <property type="match status" value="1"/>
</dbReference>
<feature type="region of interest" description="Disordered" evidence="7">
    <location>
        <begin position="387"/>
        <end position="409"/>
    </location>
</feature>
<proteinExistence type="inferred from homology"/>
<dbReference type="InterPro" id="IPR011989">
    <property type="entry name" value="ARM-like"/>
</dbReference>
<evidence type="ECO:0000256" key="3">
    <source>
        <dbReference type="ARBA" id="ARBA00012485"/>
    </source>
</evidence>
<feature type="compositionally biased region" description="Low complexity" evidence="7">
    <location>
        <begin position="1065"/>
        <end position="1081"/>
    </location>
</feature>
<comment type="catalytic activity">
    <reaction evidence="1">
        <text>S-ubiquitinyl-[E2 ubiquitin-conjugating enzyme]-L-cysteine + [acceptor protein]-L-lysine = [E2 ubiquitin-conjugating enzyme]-L-cysteine + N(6)-ubiquitinyl-[acceptor protein]-L-lysine.</text>
        <dbReference type="EC" id="2.3.2.26"/>
    </reaction>
</comment>
<feature type="active site" description="Glycyl thioester intermediate" evidence="6">
    <location>
        <position position="1760"/>
    </location>
</feature>
<dbReference type="GO" id="GO:0000209">
    <property type="term" value="P:protein polyubiquitination"/>
    <property type="evidence" value="ECO:0007669"/>
    <property type="project" value="TreeGrafter"/>
</dbReference>
<evidence type="ECO:0000256" key="6">
    <source>
        <dbReference type="PROSITE-ProRule" id="PRU00104"/>
    </source>
</evidence>
<organism evidence="9 10">
    <name type="scientific">Tulasnella calospora MUT 4182</name>
    <dbReference type="NCBI Taxonomy" id="1051891"/>
    <lineage>
        <taxon>Eukaryota</taxon>
        <taxon>Fungi</taxon>
        <taxon>Dikarya</taxon>
        <taxon>Basidiomycota</taxon>
        <taxon>Agaricomycotina</taxon>
        <taxon>Agaricomycetes</taxon>
        <taxon>Cantharellales</taxon>
        <taxon>Tulasnellaceae</taxon>
        <taxon>Tulasnella</taxon>
    </lineage>
</organism>
<dbReference type="PROSITE" id="PS50237">
    <property type="entry name" value="HECT"/>
    <property type="match status" value="1"/>
</dbReference>
<evidence type="ECO:0000256" key="5">
    <source>
        <dbReference type="ARBA" id="ARBA00022786"/>
    </source>
</evidence>
<sequence length="1793" mass="192467">MRDGEAGSGDDYDDQDDDNHDDDESHDEVMDDGTSNAPPSSDAPPGAAAALFGSDFRSIGSYMMTLSSRLKTILENIKPKADPTTRLIALQELAELLSISTEDTLSGYFSIDSFVKELVRIMGGTGNNEDGDDGDDDNDGDESPDVEQDEDAALAAALAMSTGGMPGEESLEAQMLACRCLANLMEALPGCAHTVVYHGAVPVLCSKLIEIQYIDLAEQTLSTLEKISEEYPSAIVREGGLSALLNYLDFFSTNVQRTALQAASNCCRNASSDSFPQIREVFPIIRNVLSYSDQRLVEYACQCVIRVIESFHRSSPDHLDSLMDAETVRAINLLLLPAGGSPLIGPSTYTSLLRVLASAAKSSAKTTIALLEADVVSTLHQILTGVLPPTHDDGTEQGDAPGGQGLGGGVADMAVMENLAHRPKDQVEEGLSLLCELLPPLPKDGVFDSRAYTEKSLAKMIKAKGKADRAAARAATASAGPSTLAPAPVTAPEDPATDNRSTTPNPDEPADSQASLALDPLASDALPPPSATVENTKEKEKDKTAARIELLKEKGDILQKFMRSMVPILVDVYAASVALQVRTRSITGLLKAINWMEPNELKMVLKNVPMASFIGSILSTKDNPSLIAGALQLVELLLIKLPQQYRSSFRREGVLHEIEIRAAQDLTTAKAAKSTPQPTAIPIPVIPAAPGDSSTPVPAAASIPIPIPTGIAAEDVPTTGASTPAVEPTSINPPVLPFDGLPPSSILAAVLPTPVKRSSSSSLDPQDAIILRCRIIRFKYLMTPAHGQGDDPLESMQALGRRLVYGQASETEIKRTLSEVAALFGSNGSTSVSSFELMKSGLVDELLEFATAEGRKVSLPARQRLLLEAFTTRSTSGTASPSSQIPLAILVKRLQESLTRLENFEVVTVSQGEDSKRGSAQMLARQLRLRLVAADGTTVPRNCTNITVSIHAIATFQALHDYLRPRVAGVGPGASGISGVLAAFAAAAGIPSSALSGRRPIPLSGSALAASMPPPQPSTSSGPSIGSPPAPIPASAASAPPAAEPSQPSRRRSLRLRKEAPQEPSATETSGSGSNTGATPAAAPPAASPALAFPPDAASQAALADLMDSDDLADDYVGDDFDDEIVDENPTPANERTVSLAVADDGQRVEAQTPQGTRVATPNPAAATAPTPSPPKTSYATALKAKPTDWHLEFSMDDHPLPLDMTVYGAVHQNVMRKEATVPPLSTLWNNIYTVKFKKVPGPVPVEGASDTASTERAASPMTTSAPDDAPHSKILRLLRVFYKLNTQGSERLMFDRAIPTLPESAFINNKLTAKLTRQLEEPMIVASSCLPDWALDLPQHYPFLFPFATRFSFLQSTSFGYARLILKWQSQQSRSSENNSRRDDAFGYLGRLQRQKVRISRKFLLESAIKVLELYGSSSSVLEVEYFDEVGTGLGPTLEFYSLVSREFARKNIKMWHDADPAGSDPYVSHPTGLYPAPLSRKEISEISSGSGKKRTDIFKLLGQFIAKALLDSRIIDISLNKLFLKFILGEEVPVSISSLKLVDPALAQSLLKLQAFIDMKRDIEANMTLNPAAKRAALANLEVDGTKLEDLTLDFTLPGYDIELRDNGKDISVDATNIEDYLREVLETFVGRGVQVQAQAFREGFSKVFPVTDLQSFSAEELSMMFGNAEEDWSIETLNESIKADHGFNIDSRAIRNLIEVMASYDGPGRRAYLQFITGSPRLPVGGFRGLNPPLTVVRKPHEHPLRPDDYLPSVMTCVNYLKLPEYSSREVMKQKLNTAMKEGVGSFHLS</sequence>
<evidence type="ECO:0000256" key="2">
    <source>
        <dbReference type="ARBA" id="ARBA00006331"/>
    </source>
</evidence>
<dbReference type="GO" id="GO:0061630">
    <property type="term" value="F:ubiquitin protein ligase activity"/>
    <property type="evidence" value="ECO:0007669"/>
    <property type="project" value="UniProtKB-EC"/>
</dbReference>
<gene>
    <name evidence="9" type="ORF">M407DRAFT_14294</name>
</gene>
<dbReference type="SUPFAM" id="SSF56204">
    <property type="entry name" value="Hect, E3 ligase catalytic domain"/>
    <property type="match status" value="1"/>
</dbReference>
<feature type="domain" description="HECT" evidence="8">
    <location>
        <begin position="1436"/>
        <end position="1793"/>
    </location>
</feature>
<reference evidence="9 10" key="1">
    <citation type="submission" date="2014-04" db="EMBL/GenBank/DDBJ databases">
        <authorList>
            <consortium name="DOE Joint Genome Institute"/>
            <person name="Kuo A."/>
            <person name="Girlanda M."/>
            <person name="Perotto S."/>
            <person name="Kohler A."/>
            <person name="Nagy L.G."/>
            <person name="Floudas D."/>
            <person name="Copeland A."/>
            <person name="Barry K.W."/>
            <person name="Cichocki N."/>
            <person name="Veneault-Fourrey C."/>
            <person name="LaButti K."/>
            <person name="Lindquist E.A."/>
            <person name="Lipzen A."/>
            <person name="Lundell T."/>
            <person name="Morin E."/>
            <person name="Murat C."/>
            <person name="Sun H."/>
            <person name="Tunlid A."/>
            <person name="Henrissat B."/>
            <person name="Grigoriev I.V."/>
            <person name="Hibbett D.S."/>
            <person name="Martin F."/>
            <person name="Nordberg H.P."/>
            <person name="Cantor M.N."/>
            <person name="Hua S.X."/>
        </authorList>
    </citation>
    <scope>NUCLEOTIDE SEQUENCE [LARGE SCALE GENOMIC DNA]</scope>
    <source>
        <strain evidence="9 10">MUT 4182</strain>
    </source>
</reference>
<dbReference type="Gene3D" id="3.90.1750.10">
    <property type="entry name" value="Hect, E3 ligase catalytic domains"/>
    <property type="match status" value="1"/>
</dbReference>
<dbReference type="InterPro" id="IPR000569">
    <property type="entry name" value="HECT_dom"/>
</dbReference>
<feature type="region of interest" description="Disordered" evidence="7">
    <location>
        <begin position="1246"/>
        <end position="1268"/>
    </location>
</feature>
<feature type="compositionally biased region" description="Low complexity" evidence="7">
    <location>
        <begin position="472"/>
        <end position="483"/>
    </location>
</feature>
<evidence type="ECO:0000256" key="4">
    <source>
        <dbReference type="ARBA" id="ARBA00022679"/>
    </source>
</evidence>
<feature type="compositionally biased region" description="Low complexity" evidence="7">
    <location>
        <begin position="1033"/>
        <end position="1048"/>
    </location>
</feature>
<feature type="region of interest" description="Disordered" evidence="7">
    <location>
        <begin position="1006"/>
        <end position="1093"/>
    </location>
</feature>
<dbReference type="PANTHER" id="PTHR45670:SF1">
    <property type="entry name" value="E3 UBIQUITIN-PROTEIN LIGASE HECTD1"/>
    <property type="match status" value="1"/>
</dbReference>
<dbReference type="Proteomes" id="UP000054248">
    <property type="component" value="Unassembled WGS sequence"/>
</dbReference>
<dbReference type="CDD" id="cd00078">
    <property type="entry name" value="HECTc"/>
    <property type="match status" value="1"/>
</dbReference>
<evidence type="ECO:0000313" key="9">
    <source>
        <dbReference type="EMBL" id="KIO30590.1"/>
    </source>
</evidence>
<protein>
    <recommendedName>
        <fullName evidence="3">HECT-type E3 ubiquitin transferase</fullName>
        <ecNumber evidence="3">2.3.2.26</ecNumber>
    </recommendedName>
</protein>
<dbReference type="Pfam" id="PF00632">
    <property type="entry name" value="HECT"/>
    <property type="match status" value="1"/>
</dbReference>
<evidence type="ECO:0000256" key="1">
    <source>
        <dbReference type="ARBA" id="ARBA00000885"/>
    </source>
</evidence>
<feature type="compositionally biased region" description="Polar residues" evidence="7">
    <location>
        <begin position="1251"/>
        <end position="1266"/>
    </location>
</feature>
<dbReference type="SMART" id="SM00119">
    <property type="entry name" value="HECTc"/>
    <property type="match status" value="1"/>
</dbReference>
<dbReference type="InterPro" id="IPR045322">
    <property type="entry name" value="HECTD1/TRIP12-like"/>
</dbReference>
<dbReference type="EMBL" id="KN822970">
    <property type="protein sequence ID" value="KIO30590.1"/>
    <property type="molecule type" value="Genomic_DNA"/>
</dbReference>
<evidence type="ECO:0000256" key="7">
    <source>
        <dbReference type="SAM" id="MobiDB-lite"/>
    </source>
</evidence>
<dbReference type="OrthoDB" id="423283at2759"/>
<keyword evidence="5 6" id="KW-0833">Ubl conjugation pathway</keyword>
<feature type="compositionally biased region" description="Low complexity" evidence="7">
    <location>
        <begin position="37"/>
        <end position="48"/>
    </location>
</feature>
<feature type="region of interest" description="Disordered" evidence="7">
    <location>
        <begin position="1144"/>
        <end position="1179"/>
    </location>
</feature>
<dbReference type="Pfam" id="PF25579">
    <property type="entry name" value="TPR_TRIP12_N"/>
    <property type="match status" value="1"/>
</dbReference>
<feature type="compositionally biased region" description="Acidic residues" evidence="7">
    <location>
        <begin position="129"/>
        <end position="148"/>
    </location>
</feature>